<dbReference type="InterPro" id="IPR050065">
    <property type="entry name" value="GlmU-like"/>
</dbReference>
<dbReference type="GO" id="GO:0016020">
    <property type="term" value="C:membrane"/>
    <property type="evidence" value="ECO:0007669"/>
    <property type="project" value="GOC"/>
</dbReference>
<dbReference type="PANTHER" id="PTHR43584:SF3">
    <property type="entry name" value="BIFUNCTIONAL PROTEIN GLMU"/>
    <property type="match status" value="1"/>
</dbReference>
<sequence>MKLEVIVLAAGKGTRMRSEKPKVLHRLAGRSLLDHVLATAEQLGAERLHAVIGHGAEQVRKSLREREVNWVEQREQLGTGHAVLQALPQVDPESTVLVLYGDVPLLGVATLQPLVAAATRDMALLTANVEDPTGYGRVVRGAEGDFSAVVEDRDCDSAQRAIREINSGVLAAPAALLKEYLPRVGNDNSQGEYYLPDALRLHVAAGHQVATRLAASELEILGVNDRLQLAAVERAYQQGLARQLLLDGVQLADPSRIDIRGSLRCGRDVFIDVNAVFEGDVVLEDGVTIGPNCLVKNSRIGSDTTVYAMSHIVGSRVAEKCSIGPYARLRTGTDMADGARVGNFVETKKAAIGSGSKVNHLSYIGDCDMGGEVNIGAGTITCNYDGVNKHRTEIGEGAFVGSNSTLVAPIAIAEGGFVAAGSTITKPVEANELAVARGRQRNIGNWQRPGANTEKES</sequence>
<keyword evidence="7 18" id="KW-0479">Metal-binding</keyword>
<evidence type="ECO:0000256" key="4">
    <source>
        <dbReference type="ARBA" id="ARBA00022490"/>
    </source>
</evidence>
<comment type="cofactor">
    <cofactor evidence="18">
        <name>Mg(2+)</name>
        <dbReference type="ChEBI" id="CHEBI:18420"/>
    </cofactor>
    <text evidence="18">Binds 1 Mg(2+) ion per subunit.</text>
</comment>
<feature type="region of interest" description="Linker" evidence="18">
    <location>
        <begin position="227"/>
        <end position="247"/>
    </location>
</feature>
<dbReference type="CDD" id="cd02540">
    <property type="entry name" value="GT2_GlmU_N_bac"/>
    <property type="match status" value="1"/>
</dbReference>
<feature type="binding site" evidence="18">
    <location>
        <begin position="383"/>
        <end position="384"/>
    </location>
    <ligand>
        <name>acetyl-CoA</name>
        <dbReference type="ChEBI" id="CHEBI:57288"/>
    </ligand>
</feature>
<feature type="binding site" evidence="18">
    <location>
        <position position="136"/>
    </location>
    <ligand>
        <name>UDP-N-acetyl-alpha-D-glucosamine</name>
        <dbReference type="ChEBI" id="CHEBI:57705"/>
    </ligand>
</feature>
<evidence type="ECO:0000256" key="3">
    <source>
        <dbReference type="ARBA" id="ARBA00007947"/>
    </source>
</evidence>
<feature type="binding site" evidence="18">
    <location>
        <begin position="100"/>
        <end position="102"/>
    </location>
    <ligand>
        <name>UDP-N-acetyl-alpha-D-glucosamine</name>
        <dbReference type="ChEBI" id="CHEBI:57705"/>
    </ligand>
</feature>
<comment type="subunit">
    <text evidence="18">Homotrimer.</text>
</comment>
<comment type="caution">
    <text evidence="20">The sequence shown here is derived from an EMBL/GenBank/DDBJ whole genome shotgun (WGS) entry which is preliminary data.</text>
</comment>
<dbReference type="GO" id="GO:0009252">
    <property type="term" value="P:peptidoglycan biosynthetic process"/>
    <property type="evidence" value="ECO:0007669"/>
    <property type="project" value="UniProtKB-UniRule"/>
</dbReference>
<feature type="binding site" evidence="18">
    <location>
        <position position="348"/>
    </location>
    <ligand>
        <name>UDP-N-acetyl-alpha-D-glucosamine</name>
        <dbReference type="ChEBI" id="CHEBI:57705"/>
    </ligand>
</feature>
<organism evidence="20 21">
    <name type="scientific">Parahaliea aestuarii</name>
    <dbReference type="NCBI Taxonomy" id="1852021"/>
    <lineage>
        <taxon>Bacteria</taxon>
        <taxon>Pseudomonadati</taxon>
        <taxon>Pseudomonadota</taxon>
        <taxon>Gammaproteobacteria</taxon>
        <taxon>Cellvibrionales</taxon>
        <taxon>Halieaceae</taxon>
        <taxon>Parahaliea</taxon>
    </lineage>
</organism>
<dbReference type="Gene3D" id="3.90.550.10">
    <property type="entry name" value="Spore Coat Polysaccharide Biosynthesis Protein SpsA, Chain A"/>
    <property type="match status" value="1"/>
</dbReference>
<dbReference type="NCBIfam" id="TIGR01173">
    <property type="entry name" value="glmU"/>
    <property type="match status" value="1"/>
</dbReference>
<dbReference type="Pfam" id="PF12804">
    <property type="entry name" value="NTP_transf_3"/>
    <property type="match status" value="1"/>
</dbReference>
<dbReference type="GO" id="GO:0006048">
    <property type="term" value="P:UDP-N-acetylglucosamine biosynthetic process"/>
    <property type="evidence" value="ECO:0007669"/>
    <property type="project" value="UniProtKB-UniPathway"/>
</dbReference>
<dbReference type="InterPro" id="IPR001451">
    <property type="entry name" value="Hexapep"/>
</dbReference>
<dbReference type="RefSeq" id="WP_148063750.1">
    <property type="nucleotide sequence ID" value="NZ_VRYZ01000003.1"/>
</dbReference>
<feature type="binding site" evidence="18">
    <location>
        <position position="102"/>
    </location>
    <ligand>
        <name>Mg(2+)</name>
        <dbReference type="ChEBI" id="CHEBI:18420"/>
    </ligand>
</feature>
<feature type="binding site" evidence="18">
    <location>
        <position position="73"/>
    </location>
    <ligand>
        <name>UDP-N-acetyl-alpha-D-glucosamine</name>
        <dbReference type="ChEBI" id="CHEBI:57705"/>
    </ligand>
</feature>
<protein>
    <recommendedName>
        <fullName evidence="18">Bifunctional protein GlmU</fullName>
    </recommendedName>
    <domain>
        <recommendedName>
            <fullName evidence="18">UDP-N-acetylglucosamine pyrophosphorylase</fullName>
            <ecNumber evidence="18">2.7.7.23</ecNumber>
        </recommendedName>
        <alternativeName>
            <fullName evidence="18">N-acetylglucosamine-1-phosphate uridyltransferase</fullName>
        </alternativeName>
    </domain>
    <domain>
        <recommendedName>
            <fullName evidence="18">Glucosamine-1-phosphate N-acetyltransferase</fullName>
            <ecNumber evidence="18">2.3.1.157</ecNumber>
        </recommendedName>
    </domain>
</protein>
<keyword evidence="11 18" id="KW-0573">Peptidoglycan synthesis</keyword>
<dbReference type="GO" id="GO:0003977">
    <property type="term" value="F:UDP-N-acetylglucosamine diphosphorylase activity"/>
    <property type="evidence" value="ECO:0007669"/>
    <property type="project" value="UniProtKB-UniRule"/>
</dbReference>
<evidence type="ECO:0000256" key="13">
    <source>
        <dbReference type="ARBA" id="ARBA00023315"/>
    </source>
</evidence>
<keyword evidence="12 18" id="KW-0511">Multifunctional enzyme</keyword>
<feature type="binding site" evidence="18">
    <location>
        <position position="151"/>
    </location>
    <ligand>
        <name>UDP-N-acetyl-alpha-D-glucosamine</name>
        <dbReference type="ChEBI" id="CHEBI:57705"/>
    </ligand>
</feature>
<dbReference type="CDD" id="cd03353">
    <property type="entry name" value="LbH_GlmU_C"/>
    <property type="match status" value="1"/>
</dbReference>
<feature type="region of interest" description="N-acetyltransferase" evidence="18">
    <location>
        <begin position="248"/>
        <end position="457"/>
    </location>
</feature>
<comment type="pathway">
    <text evidence="18">Nucleotide-sugar biosynthesis; UDP-N-acetyl-alpha-D-glucosamine biosynthesis; UDP-N-acetyl-alpha-D-glucosamine from N-acetyl-alpha-D-glucosamine 1-phosphate: step 1/1.</text>
</comment>
<evidence type="ECO:0000256" key="7">
    <source>
        <dbReference type="ARBA" id="ARBA00022723"/>
    </source>
</evidence>
<evidence type="ECO:0000256" key="6">
    <source>
        <dbReference type="ARBA" id="ARBA00022695"/>
    </source>
</evidence>
<feature type="binding site" evidence="18">
    <location>
        <position position="166"/>
    </location>
    <ligand>
        <name>UDP-N-acetyl-alpha-D-glucosamine</name>
        <dbReference type="ChEBI" id="CHEBI:57705"/>
    </ligand>
</feature>
<dbReference type="GO" id="GO:0071555">
    <property type="term" value="P:cell wall organization"/>
    <property type="evidence" value="ECO:0007669"/>
    <property type="project" value="UniProtKB-KW"/>
</dbReference>
<evidence type="ECO:0000256" key="2">
    <source>
        <dbReference type="ARBA" id="ARBA00007707"/>
    </source>
</evidence>
<feature type="binding site" evidence="18">
    <location>
        <position position="330"/>
    </location>
    <ligand>
        <name>UDP-N-acetyl-alpha-D-glucosamine</name>
        <dbReference type="ChEBI" id="CHEBI:57705"/>
    </ligand>
</feature>
<evidence type="ECO:0000256" key="14">
    <source>
        <dbReference type="ARBA" id="ARBA00023316"/>
    </source>
</evidence>
<evidence type="ECO:0000313" key="21">
    <source>
        <dbReference type="Proteomes" id="UP000321933"/>
    </source>
</evidence>
<evidence type="ECO:0000256" key="9">
    <source>
        <dbReference type="ARBA" id="ARBA00022842"/>
    </source>
</evidence>
<dbReference type="GO" id="GO:0000287">
    <property type="term" value="F:magnesium ion binding"/>
    <property type="evidence" value="ECO:0007669"/>
    <property type="project" value="UniProtKB-UniRule"/>
</dbReference>
<dbReference type="InterPro" id="IPR005882">
    <property type="entry name" value="Bifunctional_GlmU"/>
</dbReference>
<feature type="binding site" evidence="18">
    <location>
        <position position="437"/>
    </location>
    <ligand>
        <name>acetyl-CoA</name>
        <dbReference type="ChEBI" id="CHEBI:57288"/>
    </ligand>
</feature>
<dbReference type="Gene3D" id="2.160.10.10">
    <property type="entry name" value="Hexapeptide repeat proteins"/>
    <property type="match status" value="1"/>
</dbReference>
<dbReference type="GO" id="GO:0019134">
    <property type="term" value="F:glucosamine-1-phosphate N-acetyltransferase activity"/>
    <property type="evidence" value="ECO:0007669"/>
    <property type="project" value="UniProtKB-UniRule"/>
</dbReference>
<evidence type="ECO:0000313" key="20">
    <source>
        <dbReference type="EMBL" id="TXS92376.1"/>
    </source>
</evidence>
<comment type="subcellular location">
    <subcellularLocation>
        <location evidence="1 18">Cytoplasm</location>
    </subcellularLocation>
</comment>
<dbReference type="UniPathway" id="UPA00973"/>
<evidence type="ECO:0000256" key="1">
    <source>
        <dbReference type="ARBA" id="ARBA00004496"/>
    </source>
</evidence>
<comment type="function">
    <text evidence="17 18">Catalyzes the last two sequential reactions in the de novo biosynthetic pathway for UDP-N-acetylglucosamine (UDP-GlcNAc). The C-terminal domain catalyzes the transfer of acetyl group from acetyl coenzyme A to glucosamine-1-phosphate (GlcN-1-P) to produce N-acetylglucosamine-1-phosphate (GlcNAc-1-P), which is converted into UDP-GlcNAc by the transfer of uridine 5-monophosphate (from uridine 5-triphosphate), a reaction catalyzed by the N-terminal domain.</text>
</comment>
<dbReference type="GO" id="GO:0009245">
    <property type="term" value="P:lipid A biosynthetic process"/>
    <property type="evidence" value="ECO:0007669"/>
    <property type="project" value="UniProtKB-UniRule"/>
</dbReference>
<dbReference type="EC" id="2.3.1.157" evidence="18"/>
<comment type="pathway">
    <text evidence="18">Nucleotide-sugar biosynthesis; UDP-N-acetyl-alpha-D-glucosamine biosynthesis; N-acetyl-alpha-D-glucosamine 1-phosphate from alpha-D-glucosamine 6-phosphate (route II): step 2/2.</text>
</comment>
<feature type="binding site" evidence="18">
    <location>
        <begin position="78"/>
        <end position="79"/>
    </location>
    <ligand>
        <name>UDP-N-acetyl-alpha-D-glucosamine</name>
        <dbReference type="ChEBI" id="CHEBI:57705"/>
    </ligand>
</feature>
<dbReference type="InterPro" id="IPR029044">
    <property type="entry name" value="Nucleotide-diphossugar_trans"/>
</dbReference>
<keyword evidence="21" id="KW-1185">Reference proteome</keyword>
<gene>
    <name evidence="18 20" type="primary">glmU</name>
    <name evidence="20" type="ORF">FVW59_08105</name>
</gene>
<comment type="catalytic activity">
    <reaction evidence="15 18">
        <text>alpha-D-glucosamine 1-phosphate + acetyl-CoA = N-acetyl-alpha-D-glucosamine 1-phosphate + CoA + H(+)</text>
        <dbReference type="Rhea" id="RHEA:13725"/>
        <dbReference type="ChEBI" id="CHEBI:15378"/>
        <dbReference type="ChEBI" id="CHEBI:57287"/>
        <dbReference type="ChEBI" id="CHEBI:57288"/>
        <dbReference type="ChEBI" id="CHEBI:57776"/>
        <dbReference type="ChEBI" id="CHEBI:58516"/>
        <dbReference type="EC" id="2.3.1.157"/>
    </reaction>
</comment>
<keyword evidence="5 18" id="KW-0808">Transferase</keyword>
<evidence type="ECO:0000256" key="5">
    <source>
        <dbReference type="ARBA" id="ARBA00022679"/>
    </source>
</evidence>
<feature type="active site" description="Proton acceptor" evidence="18">
    <location>
        <position position="360"/>
    </location>
</feature>
<dbReference type="HAMAP" id="MF_01631">
    <property type="entry name" value="GlmU"/>
    <property type="match status" value="1"/>
</dbReference>
<feature type="binding site" evidence="18">
    <location>
        <position position="363"/>
    </location>
    <ligand>
        <name>UDP-N-acetyl-alpha-D-glucosamine</name>
        <dbReference type="ChEBI" id="CHEBI:57705"/>
    </ligand>
</feature>
<comment type="catalytic activity">
    <reaction evidence="16 18">
        <text>N-acetyl-alpha-D-glucosamine 1-phosphate + UTP + H(+) = UDP-N-acetyl-alpha-D-glucosamine + diphosphate</text>
        <dbReference type="Rhea" id="RHEA:13509"/>
        <dbReference type="ChEBI" id="CHEBI:15378"/>
        <dbReference type="ChEBI" id="CHEBI:33019"/>
        <dbReference type="ChEBI" id="CHEBI:46398"/>
        <dbReference type="ChEBI" id="CHEBI:57705"/>
        <dbReference type="ChEBI" id="CHEBI:57776"/>
        <dbReference type="EC" id="2.7.7.23"/>
    </reaction>
</comment>
<dbReference type="PANTHER" id="PTHR43584">
    <property type="entry name" value="NUCLEOTIDYL TRANSFERASE"/>
    <property type="match status" value="1"/>
</dbReference>
<evidence type="ECO:0000259" key="19">
    <source>
        <dbReference type="Pfam" id="PF12804"/>
    </source>
</evidence>
<evidence type="ECO:0000256" key="10">
    <source>
        <dbReference type="ARBA" id="ARBA00022960"/>
    </source>
</evidence>
<keyword evidence="4 18" id="KW-0963">Cytoplasm</keyword>
<feature type="region of interest" description="Pyrophosphorylase" evidence="18">
    <location>
        <begin position="1"/>
        <end position="226"/>
    </location>
</feature>
<evidence type="ECO:0000256" key="11">
    <source>
        <dbReference type="ARBA" id="ARBA00022984"/>
    </source>
</evidence>
<dbReference type="EC" id="2.7.7.23" evidence="18"/>
<dbReference type="Proteomes" id="UP000321933">
    <property type="component" value="Unassembled WGS sequence"/>
</dbReference>
<feature type="binding site" evidence="18">
    <location>
        <position position="374"/>
    </location>
    <ligand>
        <name>UDP-N-acetyl-alpha-D-glucosamine</name>
        <dbReference type="ChEBI" id="CHEBI:57705"/>
    </ligand>
</feature>
<name>A0A5C8ZV94_9GAMM</name>
<comment type="similarity">
    <text evidence="2 18">In the C-terminal section; belongs to the transferase hexapeptide repeat family.</text>
</comment>
<dbReference type="InterPro" id="IPR025877">
    <property type="entry name" value="MobA-like_NTP_Trfase"/>
</dbReference>
<keyword evidence="13 18" id="KW-0012">Acyltransferase</keyword>
<feature type="binding site" evidence="18">
    <location>
        <begin position="8"/>
        <end position="11"/>
    </location>
    <ligand>
        <name>UDP-N-acetyl-alpha-D-glucosamine</name>
        <dbReference type="ChEBI" id="CHEBI:57705"/>
    </ligand>
</feature>
<keyword evidence="6 18" id="KW-0548">Nucleotidyltransferase</keyword>
<keyword evidence="9 18" id="KW-0460">Magnesium</keyword>
<dbReference type="GO" id="GO:0000902">
    <property type="term" value="P:cell morphogenesis"/>
    <property type="evidence" value="ECO:0007669"/>
    <property type="project" value="UniProtKB-UniRule"/>
</dbReference>
<dbReference type="InterPro" id="IPR038009">
    <property type="entry name" value="GlmU_C_LbH"/>
</dbReference>
<evidence type="ECO:0000256" key="16">
    <source>
        <dbReference type="ARBA" id="ARBA00048493"/>
    </source>
</evidence>
<accession>A0A5C8ZV94</accession>
<feature type="binding site" evidence="18">
    <location>
        <position position="420"/>
    </location>
    <ligand>
        <name>acetyl-CoA</name>
        <dbReference type="ChEBI" id="CHEBI:57288"/>
    </ligand>
</feature>
<dbReference type="UniPathway" id="UPA00113">
    <property type="reaction ID" value="UER00532"/>
</dbReference>
<dbReference type="Pfam" id="PF00132">
    <property type="entry name" value="Hexapep"/>
    <property type="match status" value="1"/>
</dbReference>
<evidence type="ECO:0000256" key="12">
    <source>
        <dbReference type="ARBA" id="ARBA00023268"/>
    </source>
</evidence>
<dbReference type="SUPFAM" id="SSF53448">
    <property type="entry name" value="Nucleotide-diphospho-sugar transferases"/>
    <property type="match status" value="1"/>
</dbReference>
<dbReference type="GO" id="GO:0008360">
    <property type="term" value="P:regulation of cell shape"/>
    <property type="evidence" value="ECO:0007669"/>
    <property type="project" value="UniProtKB-KW"/>
</dbReference>
<feature type="binding site" evidence="18">
    <location>
        <position position="402"/>
    </location>
    <ligand>
        <name>acetyl-CoA</name>
        <dbReference type="ChEBI" id="CHEBI:57288"/>
    </ligand>
</feature>
<dbReference type="InterPro" id="IPR011004">
    <property type="entry name" value="Trimer_LpxA-like_sf"/>
</dbReference>
<dbReference type="AlphaFoldDB" id="A0A5C8ZV94"/>
<feature type="binding site" evidence="18">
    <location>
        <position position="22"/>
    </location>
    <ligand>
        <name>UDP-N-acetyl-alpha-D-glucosamine</name>
        <dbReference type="ChEBI" id="CHEBI:57705"/>
    </ligand>
</feature>
<reference evidence="20 21" key="1">
    <citation type="submission" date="2019-08" db="EMBL/GenBank/DDBJ databases">
        <title>Parahaliea maris sp. nov., isolated from the surface seawater.</title>
        <authorList>
            <person name="Liu Y."/>
        </authorList>
    </citation>
    <scope>NUCLEOTIDE SEQUENCE [LARGE SCALE GENOMIC DNA]</scope>
    <source>
        <strain evidence="20 21">S2-26</strain>
    </source>
</reference>
<dbReference type="GO" id="GO:0005737">
    <property type="term" value="C:cytoplasm"/>
    <property type="evidence" value="ECO:0007669"/>
    <property type="project" value="UniProtKB-SubCell"/>
</dbReference>
<dbReference type="EMBL" id="VRYZ01000003">
    <property type="protein sequence ID" value="TXS92376.1"/>
    <property type="molecule type" value="Genomic_DNA"/>
</dbReference>
<feature type="domain" description="MobA-like NTP transferase" evidence="19">
    <location>
        <begin position="5"/>
        <end position="126"/>
    </location>
</feature>
<proteinExistence type="inferred from homology"/>
<dbReference type="OrthoDB" id="9775031at2"/>
<keyword evidence="8 18" id="KW-0677">Repeat</keyword>
<evidence type="ECO:0000256" key="15">
    <source>
        <dbReference type="ARBA" id="ARBA00048247"/>
    </source>
</evidence>
<feature type="binding site" evidence="18">
    <location>
        <position position="224"/>
    </location>
    <ligand>
        <name>UDP-N-acetyl-alpha-D-glucosamine</name>
        <dbReference type="ChEBI" id="CHEBI:57705"/>
    </ligand>
</feature>
<keyword evidence="14 18" id="KW-0961">Cell wall biogenesis/degradation</keyword>
<dbReference type="SUPFAM" id="SSF51161">
    <property type="entry name" value="Trimeric LpxA-like enzymes"/>
    <property type="match status" value="1"/>
</dbReference>
<feature type="binding site" evidence="18">
    <location>
        <position position="377"/>
    </location>
    <ligand>
        <name>acetyl-CoA</name>
        <dbReference type="ChEBI" id="CHEBI:57288"/>
    </ligand>
</feature>
<evidence type="ECO:0000256" key="8">
    <source>
        <dbReference type="ARBA" id="ARBA00022737"/>
    </source>
</evidence>
<comment type="similarity">
    <text evidence="3 18">In the N-terminal section; belongs to the N-acetylglucosamine-1-phosphate uridyltransferase family.</text>
</comment>
<keyword evidence="10 18" id="KW-0133">Cell shape</keyword>
<evidence type="ECO:0000256" key="18">
    <source>
        <dbReference type="HAMAP-Rule" id="MF_01631"/>
    </source>
</evidence>
<feature type="binding site" evidence="18">
    <location>
        <position position="224"/>
    </location>
    <ligand>
        <name>Mg(2+)</name>
        <dbReference type="ChEBI" id="CHEBI:18420"/>
    </ligand>
</feature>
<comment type="pathway">
    <text evidence="18">Bacterial outer membrane biogenesis; LPS lipid A biosynthesis.</text>
</comment>
<evidence type="ECO:0000256" key="17">
    <source>
        <dbReference type="ARBA" id="ARBA00049628"/>
    </source>
</evidence>